<feature type="transmembrane region" description="Helical" evidence="7">
    <location>
        <begin position="93"/>
        <end position="114"/>
    </location>
</feature>
<feature type="domain" description="Glycine transporter" evidence="8">
    <location>
        <begin position="10"/>
        <end position="84"/>
    </location>
</feature>
<dbReference type="EMBL" id="JBHMAA010000008">
    <property type="protein sequence ID" value="MFB9948574.1"/>
    <property type="molecule type" value="Genomic_DNA"/>
</dbReference>
<feature type="transmembrane region" description="Helical" evidence="7">
    <location>
        <begin position="120"/>
        <end position="141"/>
    </location>
</feature>
<evidence type="ECO:0000313" key="9">
    <source>
        <dbReference type="EMBL" id="MFB9948574.1"/>
    </source>
</evidence>
<feature type="transmembrane region" description="Helical" evidence="7">
    <location>
        <begin position="6"/>
        <end position="27"/>
    </location>
</feature>
<evidence type="ECO:0000259" key="8">
    <source>
        <dbReference type="Pfam" id="PF03458"/>
    </source>
</evidence>
<name>A0ABV6AD65_9HYPH</name>
<keyword evidence="10" id="KW-1185">Reference proteome</keyword>
<evidence type="ECO:0000256" key="2">
    <source>
        <dbReference type="ARBA" id="ARBA00008193"/>
    </source>
</evidence>
<reference evidence="9 10" key="1">
    <citation type="submission" date="2024-09" db="EMBL/GenBank/DDBJ databases">
        <authorList>
            <person name="Sun Q."/>
            <person name="Mori K."/>
        </authorList>
    </citation>
    <scope>NUCLEOTIDE SEQUENCE [LARGE SCALE GENOMIC DNA]</scope>
    <source>
        <strain evidence="9 10">TBRC 4938</strain>
    </source>
</reference>
<evidence type="ECO:0000256" key="6">
    <source>
        <dbReference type="ARBA" id="ARBA00023136"/>
    </source>
</evidence>
<dbReference type="PANTHER" id="PTHR30506:SF3">
    <property type="entry name" value="UPF0126 INNER MEMBRANE PROTEIN YADS-RELATED"/>
    <property type="match status" value="1"/>
</dbReference>
<evidence type="ECO:0000256" key="4">
    <source>
        <dbReference type="ARBA" id="ARBA00022692"/>
    </source>
</evidence>
<dbReference type="Pfam" id="PF03458">
    <property type="entry name" value="Gly_transporter"/>
    <property type="match status" value="2"/>
</dbReference>
<comment type="caution">
    <text evidence="9">The sequence shown here is derived from an EMBL/GenBank/DDBJ whole genome shotgun (WGS) entry which is preliminary data.</text>
</comment>
<comment type="similarity">
    <text evidence="2">Belongs to the UPF0126 family.</text>
</comment>
<dbReference type="PANTHER" id="PTHR30506">
    <property type="entry name" value="INNER MEMBRANE PROTEIN"/>
    <property type="match status" value="1"/>
</dbReference>
<keyword evidence="5 7" id="KW-1133">Transmembrane helix</keyword>
<dbReference type="Proteomes" id="UP001589692">
    <property type="component" value="Unassembled WGS sequence"/>
</dbReference>
<feature type="domain" description="Glycine transporter" evidence="8">
    <location>
        <begin position="96"/>
        <end position="167"/>
    </location>
</feature>
<feature type="transmembrane region" description="Helical" evidence="7">
    <location>
        <begin position="34"/>
        <end position="55"/>
    </location>
</feature>
<gene>
    <name evidence="9" type="ORF">ACFFP0_06915</name>
</gene>
<sequence>MMGSEQILHILYLIAIVAEAMTAALAAGRRNMDWVGVCLLGCVTALGGGSLRDVLLDHHPVSWVQHPSYLVVTGVAAFATIVIARYMHHLRRLFLFLDAVGLVLFTVIGCNVAIGLDMPLIVVIASGLITGCAGGVLRDVLCAEVPLLFRAELYATVSVATGLIYIAGLRLGFSHDLTTAVAMTVGLALRILALRFGWSMPKFVYTQSLH</sequence>
<organism evidence="9 10">
    <name type="scientific">Rhizobium puerariae</name>
    <dbReference type="NCBI Taxonomy" id="1585791"/>
    <lineage>
        <taxon>Bacteria</taxon>
        <taxon>Pseudomonadati</taxon>
        <taxon>Pseudomonadota</taxon>
        <taxon>Alphaproteobacteria</taxon>
        <taxon>Hyphomicrobiales</taxon>
        <taxon>Rhizobiaceae</taxon>
        <taxon>Rhizobium/Agrobacterium group</taxon>
        <taxon>Rhizobium</taxon>
    </lineage>
</organism>
<comment type="subcellular location">
    <subcellularLocation>
        <location evidence="1">Cell membrane</location>
        <topology evidence="1">Multi-pass membrane protein</topology>
    </subcellularLocation>
</comment>
<feature type="transmembrane region" description="Helical" evidence="7">
    <location>
        <begin position="153"/>
        <end position="173"/>
    </location>
</feature>
<dbReference type="InterPro" id="IPR005115">
    <property type="entry name" value="Gly_transporter"/>
</dbReference>
<evidence type="ECO:0000256" key="1">
    <source>
        <dbReference type="ARBA" id="ARBA00004651"/>
    </source>
</evidence>
<keyword evidence="4 7" id="KW-0812">Transmembrane</keyword>
<evidence type="ECO:0000256" key="3">
    <source>
        <dbReference type="ARBA" id="ARBA00022475"/>
    </source>
</evidence>
<proteinExistence type="inferred from homology"/>
<feature type="transmembrane region" description="Helical" evidence="7">
    <location>
        <begin position="67"/>
        <end position="86"/>
    </location>
</feature>
<keyword evidence="6 7" id="KW-0472">Membrane</keyword>
<evidence type="ECO:0000256" key="7">
    <source>
        <dbReference type="SAM" id="Phobius"/>
    </source>
</evidence>
<evidence type="ECO:0000256" key="5">
    <source>
        <dbReference type="ARBA" id="ARBA00022989"/>
    </source>
</evidence>
<dbReference type="RefSeq" id="WP_377258023.1">
    <property type="nucleotide sequence ID" value="NZ_JBHMAA010000008.1"/>
</dbReference>
<evidence type="ECO:0000313" key="10">
    <source>
        <dbReference type="Proteomes" id="UP001589692"/>
    </source>
</evidence>
<feature type="transmembrane region" description="Helical" evidence="7">
    <location>
        <begin position="179"/>
        <end position="198"/>
    </location>
</feature>
<accession>A0ABV6AD65</accession>
<protein>
    <submittedName>
        <fullName evidence="9">Trimeric intracellular cation channel family protein</fullName>
    </submittedName>
</protein>
<keyword evidence="3" id="KW-1003">Cell membrane</keyword>